<dbReference type="EMBL" id="ULHB01000267">
    <property type="protein sequence ID" value="SYW86246.1"/>
    <property type="molecule type" value="Genomic_DNA"/>
</dbReference>
<feature type="compositionally biased region" description="Polar residues" evidence="1">
    <location>
        <begin position="390"/>
        <end position="414"/>
    </location>
</feature>
<feature type="compositionally biased region" description="Polar residues" evidence="1">
    <location>
        <begin position="604"/>
        <end position="641"/>
    </location>
</feature>
<keyword evidence="3" id="KW-1185">Reference proteome</keyword>
<feature type="compositionally biased region" description="Polar residues" evidence="1">
    <location>
        <begin position="778"/>
        <end position="813"/>
    </location>
</feature>
<dbReference type="Proteomes" id="UP000658997">
    <property type="component" value="Unassembled WGS sequence"/>
</dbReference>
<protein>
    <submittedName>
        <fullName evidence="2">Uncharacterized protein</fullName>
    </submittedName>
</protein>
<gene>
    <name evidence="2" type="ORF">UBRO2_05966</name>
</gene>
<accession>A0A8H8TVJ9</accession>
<feature type="region of interest" description="Disordered" evidence="1">
    <location>
        <begin position="214"/>
        <end position="352"/>
    </location>
</feature>
<organism evidence="2 3">
    <name type="scientific">Ustilago bromivora</name>
    <dbReference type="NCBI Taxonomy" id="307758"/>
    <lineage>
        <taxon>Eukaryota</taxon>
        <taxon>Fungi</taxon>
        <taxon>Dikarya</taxon>
        <taxon>Basidiomycota</taxon>
        <taxon>Ustilaginomycotina</taxon>
        <taxon>Ustilaginomycetes</taxon>
        <taxon>Ustilaginales</taxon>
        <taxon>Ustilaginaceae</taxon>
        <taxon>Ustilago</taxon>
    </lineage>
</organism>
<feature type="region of interest" description="Disordered" evidence="1">
    <location>
        <begin position="367"/>
        <end position="437"/>
    </location>
</feature>
<comment type="caution">
    <text evidence="2">The sequence shown here is derived from an EMBL/GenBank/DDBJ whole genome shotgun (WGS) entry which is preliminary data.</text>
</comment>
<feature type="region of interest" description="Disordered" evidence="1">
    <location>
        <begin position="1"/>
        <end position="60"/>
    </location>
</feature>
<feature type="region of interest" description="Disordered" evidence="1">
    <location>
        <begin position="671"/>
        <end position="863"/>
    </location>
</feature>
<sequence length="901" mass="96014">MQPVSALSKPLKHSSAKSLSSAPAATSANPFATSSVSAKHPSVTLSQKKKTRKQRADEMGWYSTWPTAVKEWHDDKQAELEDWKNDTDKEAEAHDKESERLRFADLDLARKYVMEYGDGSSDDEPEAERDIDFGTKESNATQQGYWDKVREMLKTEGLHKAQEEDHAKVEKLLQQPDAEGKVVEEVDSDADLYFNMQPGDVIVPIQAGMMRTAESHDALGASQGPLMSYSQDTVEPPSKLPFAETPNTNVMEHDNSQPTNKQDAAMPGSSGAVPTPDITKKHKGKMHQLGDSSSASHSLNPPTRTRLNSTTRVSTGSPLTSSSNTRARTMSSASRLSTLSQAEPSSEPRYQSDRAYATLASRHQGPLIAQSPSHSQSVSSVSSISRSTSGTMGPPTSASQSTNLAPRRITNTTQSAFSSSSLHAPHSDSQHPKISPLLPHFGQSYGAALFDDDAMVYDRAGQIGIGELATPRWNFPNTALPTWKSATDATPLSSSKMAQRRNVSGALTDDGTAPEPLSISHATQCATRSQRAALDTPYQPIGSRSTYAGSTQLRSDSMRPGDESIQSSRLQGGPARGTPRLAADGGQHGLTASSSRRERFASSGTPSQPASTAPSMPQGTPRMSQNSVSLRNKRASSASIGQSLLRGSVPLAYAEDYESRLNSREDAATDALHKLDGLGSTRRANHDGKSDPKSPRTSRVPSRPGSASRRTPASSSRASSPDLRSCRSSNYDTTAADKPSLRVVKPSQTSASTASANVAPSAPSNGTKGPSPAIATSAKDTGTSSISVPVQKTRASLSTASSVPRSTTTTTIVKTPASERLTEMSSSSTSTSIACRSPASSDTASSLASPRATPVLTDEEERVRDNEMEDYIRRQQARKLAAGASQAELDKMLEFPEAVAP</sequence>
<feature type="compositionally biased region" description="Polar residues" evidence="1">
    <location>
        <begin position="245"/>
        <end position="262"/>
    </location>
</feature>
<feature type="compositionally biased region" description="Polar residues" evidence="1">
    <location>
        <begin position="290"/>
        <end position="344"/>
    </location>
</feature>
<feature type="compositionally biased region" description="Basic and acidic residues" evidence="1">
    <location>
        <begin position="684"/>
        <end position="694"/>
    </location>
</feature>
<dbReference type="AlphaFoldDB" id="A0A8H8TVJ9"/>
<proteinExistence type="predicted"/>
<evidence type="ECO:0000256" key="1">
    <source>
        <dbReference type="SAM" id="MobiDB-lite"/>
    </source>
</evidence>
<feature type="region of interest" description="Disordered" evidence="1">
    <location>
        <begin position="116"/>
        <end position="145"/>
    </location>
</feature>
<reference evidence="2" key="1">
    <citation type="submission" date="2018-08" db="EMBL/GenBank/DDBJ databases">
        <authorList>
            <person name="Guldener U."/>
        </authorList>
    </citation>
    <scope>NUCLEOTIDE SEQUENCE</scope>
    <source>
        <strain evidence="2">UB2</strain>
    </source>
</reference>
<feature type="compositionally biased region" description="Low complexity" evidence="1">
    <location>
        <begin position="749"/>
        <end position="765"/>
    </location>
</feature>
<evidence type="ECO:0000313" key="3">
    <source>
        <dbReference type="Proteomes" id="UP000658997"/>
    </source>
</evidence>
<feature type="compositionally biased region" description="Low complexity" evidence="1">
    <location>
        <begin position="415"/>
        <end position="424"/>
    </location>
</feature>
<feature type="compositionally biased region" description="Low complexity" evidence="1">
    <location>
        <begin position="371"/>
        <end position="389"/>
    </location>
</feature>
<feature type="compositionally biased region" description="Low complexity" evidence="1">
    <location>
        <begin position="16"/>
        <end position="35"/>
    </location>
</feature>
<feature type="region of interest" description="Disordered" evidence="1">
    <location>
        <begin position="525"/>
        <end position="641"/>
    </location>
</feature>
<name>A0A8H8TVJ9_9BASI</name>
<feature type="compositionally biased region" description="Polar residues" evidence="1">
    <location>
        <begin position="838"/>
        <end position="848"/>
    </location>
</feature>
<evidence type="ECO:0000313" key="2">
    <source>
        <dbReference type="EMBL" id="SYW86246.1"/>
    </source>
</evidence>
<feature type="compositionally biased region" description="Low complexity" evidence="1">
    <location>
        <begin position="701"/>
        <end position="721"/>
    </location>
</feature>
<feature type="compositionally biased region" description="Polar residues" evidence="1">
    <location>
        <begin position="542"/>
        <end position="555"/>
    </location>
</feature>